<evidence type="ECO:0000259" key="1">
    <source>
        <dbReference type="Pfam" id="PF01408"/>
    </source>
</evidence>
<dbReference type="PANTHER" id="PTHR43054:SF1">
    <property type="entry name" value="SCYLLO-INOSITOL 2-DEHYDROGENASE (NADP(+)) IOLU"/>
    <property type="match status" value="1"/>
</dbReference>
<sequence length="326" mass="35507">MKIAVIGTSAICDRFLSAAQLHPEFTLSAVCGSSLVKAESFAHKYGGVPAVEDYRKLASIPGLEGVYVATPNNLHCAATVDLLRSGVPVLCEKPLAPTLAQAEEMVAASAISGTLLLEGIVPLYLPNFLAVREHLGELGHIRKALMSYCQYSSRYDNYRLGIVENAFKPEKMGGSLMDIGIYPLYQAIALFGPPQQVQASATLLETGVDGSGAVILTYPEMEITILHSKVTFTTARNEIQGEDGSLLYSSGSVPLEVELRTRQGEARSLTREQRPERMWYELDEFIRCAAAGERQSPLAPHALMLDVYRVTQEIRRQTGVVYPGEG</sequence>
<dbReference type="SUPFAM" id="SSF51735">
    <property type="entry name" value="NAD(P)-binding Rossmann-fold domains"/>
    <property type="match status" value="1"/>
</dbReference>
<name>A0A212J6J2_9FIRM</name>
<dbReference type="InterPro" id="IPR055170">
    <property type="entry name" value="GFO_IDH_MocA-like_dom"/>
</dbReference>
<dbReference type="Gene3D" id="3.40.50.720">
    <property type="entry name" value="NAD(P)-binding Rossmann-like Domain"/>
    <property type="match status" value="1"/>
</dbReference>
<dbReference type="InterPro" id="IPR036291">
    <property type="entry name" value="NAD(P)-bd_dom_sf"/>
</dbReference>
<dbReference type="SUPFAM" id="SSF55347">
    <property type="entry name" value="Glyceraldehyde-3-phosphate dehydrogenase-like, C-terminal domain"/>
    <property type="match status" value="1"/>
</dbReference>
<dbReference type="Pfam" id="PF01408">
    <property type="entry name" value="GFO_IDH_MocA"/>
    <property type="match status" value="1"/>
</dbReference>
<gene>
    <name evidence="3" type="ORF">KL86CLO1_10596</name>
</gene>
<dbReference type="PANTHER" id="PTHR43054">
    <property type="match status" value="1"/>
</dbReference>
<dbReference type="EMBL" id="FLUN01000001">
    <property type="protein sequence ID" value="SBV95053.1"/>
    <property type="molecule type" value="Genomic_DNA"/>
</dbReference>
<feature type="domain" description="GFO/IDH/MocA-like oxidoreductase" evidence="2">
    <location>
        <begin position="136"/>
        <end position="246"/>
    </location>
</feature>
<organism evidence="3">
    <name type="scientific">uncultured Eubacteriales bacterium</name>
    <dbReference type="NCBI Taxonomy" id="172733"/>
    <lineage>
        <taxon>Bacteria</taxon>
        <taxon>Bacillati</taxon>
        <taxon>Bacillota</taxon>
        <taxon>Clostridia</taxon>
        <taxon>Eubacteriales</taxon>
        <taxon>environmental samples</taxon>
    </lineage>
</organism>
<evidence type="ECO:0000259" key="2">
    <source>
        <dbReference type="Pfam" id="PF22725"/>
    </source>
</evidence>
<dbReference type="Pfam" id="PF22725">
    <property type="entry name" value="GFO_IDH_MocA_C3"/>
    <property type="match status" value="1"/>
</dbReference>
<feature type="domain" description="Gfo/Idh/MocA-like oxidoreductase N-terminal" evidence="1">
    <location>
        <begin position="1"/>
        <end position="113"/>
    </location>
</feature>
<accession>A0A212J6J2</accession>
<reference evidence="3" key="1">
    <citation type="submission" date="2016-04" db="EMBL/GenBank/DDBJ databases">
        <authorList>
            <person name="Evans L.H."/>
            <person name="Alamgir A."/>
            <person name="Owens N."/>
            <person name="Weber N.D."/>
            <person name="Virtaneva K."/>
            <person name="Barbian K."/>
            <person name="Babar A."/>
            <person name="Rosenke K."/>
        </authorList>
    </citation>
    <scope>NUCLEOTIDE SEQUENCE</scope>
    <source>
        <strain evidence="3">86</strain>
    </source>
</reference>
<dbReference type="InterPro" id="IPR000683">
    <property type="entry name" value="Gfo/Idh/MocA-like_OxRdtase_N"/>
</dbReference>
<evidence type="ECO:0000313" key="3">
    <source>
        <dbReference type="EMBL" id="SBV95053.1"/>
    </source>
</evidence>
<dbReference type="Gene3D" id="3.30.360.10">
    <property type="entry name" value="Dihydrodipicolinate Reductase, domain 2"/>
    <property type="match status" value="1"/>
</dbReference>
<dbReference type="GO" id="GO:0000166">
    <property type="term" value="F:nucleotide binding"/>
    <property type="evidence" value="ECO:0007669"/>
    <property type="project" value="InterPro"/>
</dbReference>
<proteinExistence type="predicted"/>
<protein>
    <recommendedName>
        <fullName evidence="4">Oxidoreductase</fullName>
    </recommendedName>
</protein>
<evidence type="ECO:0008006" key="4">
    <source>
        <dbReference type="Google" id="ProtNLM"/>
    </source>
</evidence>
<dbReference type="AlphaFoldDB" id="A0A212J6J2"/>